<reference evidence="7" key="1">
    <citation type="submission" date="2021-01" db="EMBL/GenBank/DDBJ databases">
        <authorList>
            <person name="Corre E."/>
            <person name="Pelletier E."/>
            <person name="Niang G."/>
            <person name="Scheremetjew M."/>
            <person name="Finn R."/>
            <person name="Kale V."/>
            <person name="Holt S."/>
            <person name="Cochrane G."/>
            <person name="Meng A."/>
            <person name="Brown T."/>
            <person name="Cohen L."/>
        </authorList>
    </citation>
    <scope>NUCLEOTIDE SEQUENCE</scope>
    <source>
        <strain evidence="7">CCMP3107</strain>
    </source>
</reference>
<dbReference type="PANTHER" id="PTHR30238">
    <property type="entry name" value="MEMBRANE BOUND PREDICTED REDOX MODULATOR"/>
    <property type="match status" value="1"/>
</dbReference>
<evidence type="ECO:0000256" key="3">
    <source>
        <dbReference type="ARBA" id="ARBA00022989"/>
    </source>
</evidence>
<dbReference type="Pfam" id="PF03741">
    <property type="entry name" value="TerC"/>
    <property type="match status" value="1"/>
</dbReference>
<dbReference type="PANTHER" id="PTHR30238:SF0">
    <property type="entry name" value="THYLAKOID MEMBRANE PROTEIN TERC, CHLOROPLASTIC"/>
    <property type="match status" value="1"/>
</dbReference>
<comment type="subcellular location">
    <subcellularLocation>
        <location evidence="1">Membrane</location>
        <topology evidence="1">Multi-pass membrane protein</topology>
    </subcellularLocation>
</comment>
<evidence type="ECO:0000313" key="7">
    <source>
        <dbReference type="EMBL" id="CAE0648821.1"/>
    </source>
</evidence>
<protein>
    <submittedName>
        <fullName evidence="7">Uncharacterized protein</fullName>
    </submittedName>
</protein>
<dbReference type="NCBIfam" id="TIGR03718">
    <property type="entry name" value="R_switched_Alx"/>
    <property type="match status" value="1"/>
</dbReference>
<feature type="compositionally biased region" description="Polar residues" evidence="5">
    <location>
        <begin position="1"/>
        <end position="14"/>
    </location>
</feature>
<evidence type="ECO:0000256" key="1">
    <source>
        <dbReference type="ARBA" id="ARBA00004141"/>
    </source>
</evidence>
<evidence type="ECO:0000256" key="4">
    <source>
        <dbReference type="ARBA" id="ARBA00023136"/>
    </source>
</evidence>
<feature type="transmembrane region" description="Helical" evidence="6">
    <location>
        <begin position="177"/>
        <end position="195"/>
    </location>
</feature>
<sequence length="403" mass="43316">MDPKIENSTLSSDQNIKEGNGQASKAVHTDLVPQPQSRRKDKGILTMDEETKVAPPEDEYASAGGKPTGKIEESVAHSIEYREALCKCSAILLLSAVTCALIALFRSQTEAVQFSTAYILELSLSVDNLFVFILIFNYFKIPQESQDRVLTWGIMGALILRGLMISAGVAAIALMDWVVVVLGVILVVSGVKLIFEDEDDDGEGDLSGNAVVRLSRWLLGTSDRMDGDRFFTHVPGGGEGAPPRRTATPLLLCLVVVELSDLMFAVDSVPACLGVSDSLLVVYLSNVLAISCLRSLFMVLSRAVQDLKYLPPAVTVVLVFIGVKMIVGYFAPRYEVGTLGSLVVVVVLLNLGVGFSLAERHARRCGRAGLFRYHKEEEGGEAEGVPPTEAPSSPRASSLSGAV</sequence>
<feature type="compositionally biased region" description="Polar residues" evidence="5">
    <location>
        <begin position="394"/>
        <end position="403"/>
    </location>
</feature>
<feature type="transmembrane region" description="Helical" evidence="6">
    <location>
        <begin position="337"/>
        <end position="358"/>
    </location>
</feature>
<gene>
    <name evidence="7" type="ORF">HAKA00212_LOCUS24465</name>
</gene>
<dbReference type="EMBL" id="HBIU01055683">
    <property type="protein sequence ID" value="CAE0648821.1"/>
    <property type="molecule type" value="Transcribed_RNA"/>
</dbReference>
<dbReference type="InterPro" id="IPR005496">
    <property type="entry name" value="Integral_membrane_TerC"/>
</dbReference>
<feature type="region of interest" description="Disordered" evidence="5">
    <location>
        <begin position="377"/>
        <end position="403"/>
    </location>
</feature>
<keyword evidence="3 6" id="KW-1133">Transmembrane helix</keyword>
<feature type="transmembrane region" description="Helical" evidence="6">
    <location>
        <begin position="309"/>
        <end position="331"/>
    </location>
</feature>
<feature type="transmembrane region" description="Helical" evidence="6">
    <location>
        <begin position="117"/>
        <end position="137"/>
    </location>
</feature>
<proteinExistence type="predicted"/>
<dbReference type="AlphaFoldDB" id="A0A7S4DGZ5"/>
<organism evidence="7">
    <name type="scientific">Heterosigma akashiwo</name>
    <name type="common">Chromophytic alga</name>
    <name type="synonym">Heterosigma carterae</name>
    <dbReference type="NCBI Taxonomy" id="2829"/>
    <lineage>
        <taxon>Eukaryota</taxon>
        <taxon>Sar</taxon>
        <taxon>Stramenopiles</taxon>
        <taxon>Ochrophyta</taxon>
        <taxon>Raphidophyceae</taxon>
        <taxon>Chattonellales</taxon>
        <taxon>Chattonellaceae</taxon>
        <taxon>Heterosigma</taxon>
    </lineage>
</organism>
<dbReference type="InterPro" id="IPR022369">
    <property type="entry name" value="Integral_membrane_TerC_rswitch"/>
</dbReference>
<dbReference type="GO" id="GO:0016020">
    <property type="term" value="C:membrane"/>
    <property type="evidence" value="ECO:0007669"/>
    <property type="project" value="UniProtKB-SubCell"/>
</dbReference>
<name>A0A7S4DGZ5_HETAK</name>
<feature type="transmembrane region" description="Helical" evidence="6">
    <location>
        <begin position="84"/>
        <end position="105"/>
    </location>
</feature>
<keyword evidence="2 6" id="KW-0812">Transmembrane</keyword>
<evidence type="ECO:0000256" key="5">
    <source>
        <dbReference type="SAM" id="MobiDB-lite"/>
    </source>
</evidence>
<evidence type="ECO:0000256" key="2">
    <source>
        <dbReference type="ARBA" id="ARBA00022692"/>
    </source>
</evidence>
<evidence type="ECO:0000256" key="6">
    <source>
        <dbReference type="SAM" id="Phobius"/>
    </source>
</evidence>
<feature type="region of interest" description="Disordered" evidence="5">
    <location>
        <begin position="1"/>
        <end position="68"/>
    </location>
</feature>
<accession>A0A7S4DGZ5</accession>
<feature type="transmembrane region" description="Helical" evidence="6">
    <location>
        <begin position="149"/>
        <end position="171"/>
    </location>
</feature>
<keyword evidence="4 6" id="KW-0472">Membrane</keyword>